<dbReference type="Proteomes" id="UP000241247">
    <property type="component" value="Unassembled WGS sequence"/>
</dbReference>
<dbReference type="AlphaFoldDB" id="A0A2T5AZ29"/>
<keyword evidence="3" id="KW-1185">Reference proteome</keyword>
<feature type="transmembrane region" description="Helical" evidence="1">
    <location>
        <begin position="223"/>
        <end position="243"/>
    </location>
</feature>
<evidence type="ECO:0000256" key="1">
    <source>
        <dbReference type="SAM" id="Phobius"/>
    </source>
</evidence>
<feature type="transmembrane region" description="Helical" evidence="1">
    <location>
        <begin position="278"/>
        <end position="305"/>
    </location>
</feature>
<feature type="transmembrane region" description="Helical" evidence="1">
    <location>
        <begin position="193"/>
        <end position="216"/>
    </location>
</feature>
<sequence>MRIDSSSSDPVAESFGLGRLPAAVQWLLLVCLSAPLAAGFESIGLPAGLLMGPMLAGIVIGMNGGTIRLPGTFFFLVQVVLAMMIAGMVSPDLAGTFLSRWPLFLAIVLSVIAVSTLSGWVMTRMRILPGTTAIWGSSAGAASTMLLMAGAYGADVRLVAFMQYLRVVFVATLATLVARFAGQQAAGGEQTMFFAPVDLISVALTLAVGIGCGFAGRRLRVPAGAFLAPFAIGSTLSLTGTLHVELPQWLLALAFALLGWNIGLGFTRSILQHARRAVLPTIVSIVVLIGFSGVLAVMLVATLGIDPMTAYLATSPGGLDSIAVIAASSNVDLSFVMALQTARLVIITVAGPFIARFVADRA</sequence>
<dbReference type="InterPro" id="IPR007820">
    <property type="entry name" value="AbrB_fam"/>
</dbReference>
<dbReference type="PANTHER" id="PTHR38457">
    <property type="entry name" value="REGULATOR ABRB-RELATED"/>
    <property type="match status" value="1"/>
</dbReference>
<feature type="transmembrane region" description="Helical" evidence="1">
    <location>
        <begin position="20"/>
        <end position="40"/>
    </location>
</feature>
<dbReference type="GO" id="GO:0010468">
    <property type="term" value="P:regulation of gene expression"/>
    <property type="evidence" value="ECO:0007669"/>
    <property type="project" value="InterPro"/>
</dbReference>
<dbReference type="InterPro" id="IPR017516">
    <property type="entry name" value="AbrB_dup"/>
</dbReference>
<name>A0A2T5AZ29_MYCDI</name>
<evidence type="ECO:0000313" key="3">
    <source>
        <dbReference type="Proteomes" id="UP000241247"/>
    </source>
</evidence>
<feature type="transmembrane region" description="Helical" evidence="1">
    <location>
        <begin position="101"/>
        <end position="121"/>
    </location>
</feature>
<feature type="transmembrane region" description="Helical" evidence="1">
    <location>
        <begin position="249"/>
        <end position="266"/>
    </location>
</feature>
<feature type="transmembrane region" description="Helical" evidence="1">
    <location>
        <begin position="133"/>
        <end position="152"/>
    </location>
</feature>
<keyword evidence="1" id="KW-0812">Transmembrane</keyword>
<dbReference type="PIRSF" id="PIRSF038991">
    <property type="entry name" value="Protein_AbrB"/>
    <property type="match status" value="1"/>
</dbReference>
<evidence type="ECO:0000313" key="2">
    <source>
        <dbReference type="EMBL" id="PTM91987.1"/>
    </source>
</evidence>
<reference evidence="2 3" key="1">
    <citation type="submission" date="2018-04" db="EMBL/GenBank/DDBJ databases">
        <title>Genomic Encyclopedia of Type Strains, Phase IV (KMG-IV): sequencing the most valuable type-strain genomes for metagenomic binning, comparative biology and taxonomic classification.</title>
        <authorList>
            <person name="Goeker M."/>
        </authorList>
    </citation>
    <scope>NUCLEOTIDE SEQUENCE [LARGE SCALE GENOMIC DNA]</scope>
    <source>
        <strain evidence="2 3">DSM 7138</strain>
    </source>
</reference>
<dbReference type="EMBL" id="PZZZ01000008">
    <property type="protein sequence ID" value="PTM91987.1"/>
    <property type="molecule type" value="Genomic_DNA"/>
</dbReference>
<feature type="transmembrane region" description="Helical" evidence="1">
    <location>
        <begin position="341"/>
        <end position="359"/>
    </location>
</feature>
<proteinExistence type="predicted"/>
<dbReference type="RefSeq" id="WP_374828204.1">
    <property type="nucleotide sequence ID" value="NZ_JBHEEX010000004.1"/>
</dbReference>
<dbReference type="PANTHER" id="PTHR38457:SF1">
    <property type="entry name" value="REGULATOR ABRB-RELATED"/>
    <property type="match status" value="1"/>
</dbReference>
<comment type="caution">
    <text evidence="2">The sequence shown here is derived from an EMBL/GenBank/DDBJ whole genome shotgun (WGS) entry which is preliminary data.</text>
</comment>
<dbReference type="GO" id="GO:0016020">
    <property type="term" value="C:membrane"/>
    <property type="evidence" value="ECO:0007669"/>
    <property type="project" value="InterPro"/>
</dbReference>
<dbReference type="NCBIfam" id="TIGR03082">
    <property type="entry name" value="Gneg_AbrB_dup"/>
    <property type="match status" value="2"/>
</dbReference>
<feature type="transmembrane region" description="Helical" evidence="1">
    <location>
        <begin position="71"/>
        <end position="89"/>
    </location>
</feature>
<dbReference type="Pfam" id="PF05145">
    <property type="entry name" value="AbrB"/>
    <property type="match status" value="1"/>
</dbReference>
<feature type="transmembrane region" description="Helical" evidence="1">
    <location>
        <begin position="47"/>
        <end position="65"/>
    </location>
</feature>
<protein>
    <recommendedName>
        <fullName evidence="4">Ammonia monooxygenase</fullName>
    </recommendedName>
</protein>
<organism evidence="2 3">
    <name type="scientific">Mycoplana dimorpha</name>
    <dbReference type="NCBI Taxonomy" id="28320"/>
    <lineage>
        <taxon>Bacteria</taxon>
        <taxon>Pseudomonadati</taxon>
        <taxon>Pseudomonadota</taxon>
        <taxon>Alphaproteobacteria</taxon>
        <taxon>Hyphomicrobiales</taxon>
        <taxon>Rhizobiaceae</taxon>
        <taxon>Mycoplana</taxon>
    </lineage>
</organism>
<accession>A0A2T5AZ29</accession>
<keyword evidence="1" id="KW-1133">Transmembrane helix</keyword>
<feature type="transmembrane region" description="Helical" evidence="1">
    <location>
        <begin position="164"/>
        <end position="181"/>
    </location>
</feature>
<keyword evidence="1" id="KW-0472">Membrane</keyword>
<gene>
    <name evidence="2" type="ORF">C7449_10833</name>
</gene>
<evidence type="ECO:0008006" key="4">
    <source>
        <dbReference type="Google" id="ProtNLM"/>
    </source>
</evidence>